<evidence type="ECO:0000256" key="2">
    <source>
        <dbReference type="SAM" id="Phobius"/>
    </source>
</evidence>
<feature type="region of interest" description="Disordered" evidence="1">
    <location>
        <begin position="378"/>
        <end position="398"/>
    </location>
</feature>
<name>A0ABP0T8J2_9BRYO</name>
<evidence type="ECO:0000256" key="1">
    <source>
        <dbReference type="SAM" id="MobiDB-lite"/>
    </source>
</evidence>
<evidence type="ECO:0000313" key="4">
    <source>
        <dbReference type="Proteomes" id="UP001497512"/>
    </source>
</evidence>
<evidence type="ECO:0000313" key="3">
    <source>
        <dbReference type="EMBL" id="CAK9189825.1"/>
    </source>
</evidence>
<reference evidence="3 4" key="1">
    <citation type="submission" date="2024-02" db="EMBL/GenBank/DDBJ databases">
        <authorList>
            <consortium name="ELIXIR-Norway"/>
            <consortium name="Elixir Norway"/>
        </authorList>
    </citation>
    <scope>NUCLEOTIDE SEQUENCE [LARGE SCALE GENOMIC DNA]</scope>
</reference>
<feature type="transmembrane region" description="Helical" evidence="2">
    <location>
        <begin position="213"/>
        <end position="234"/>
    </location>
</feature>
<feature type="transmembrane region" description="Helical" evidence="2">
    <location>
        <begin position="243"/>
        <end position="266"/>
    </location>
</feature>
<feature type="transmembrane region" description="Helical" evidence="2">
    <location>
        <begin position="301"/>
        <end position="326"/>
    </location>
</feature>
<dbReference type="EMBL" id="OZ019893">
    <property type="protein sequence ID" value="CAK9189825.1"/>
    <property type="molecule type" value="Genomic_DNA"/>
</dbReference>
<accession>A0ABP0T8J2</accession>
<feature type="transmembrane region" description="Helical" evidence="2">
    <location>
        <begin position="101"/>
        <end position="128"/>
    </location>
</feature>
<proteinExistence type="predicted"/>
<feature type="region of interest" description="Disordered" evidence="1">
    <location>
        <begin position="1"/>
        <end position="48"/>
    </location>
</feature>
<protein>
    <submittedName>
        <fullName evidence="3">Uncharacterized protein</fullName>
    </submittedName>
</protein>
<feature type="compositionally biased region" description="Polar residues" evidence="1">
    <location>
        <begin position="389"/>
        <end position="398"/>
    </location>
</feature>
<gene>
    <name evidence="3" type="ORF">CSSPTR1EN2_LOCUS474</name>
</gene>
<organism evidence="3 4">
    <name type="scientific">Sphagnum troendelagicum</name>
    <dbReference type="NCBI Taxonomy" id="128251"/>
    <lineage>
        <taxon>Eukaryota</taxon>
        <taxon>Viridiplantae</taxon>
        <taxon>Streptophyta</taxon>
        <taxon>Embryophyta</taxon>
        <taxon>Bryophyta</taxon>
        <taxon>Sphagnophytina</taxon>
        <taxon>Sphagnopsida</taxon>
        <taxon>Sphagnales</taxon>
        <taxon>Sphagnaceae</taxon>
        <taxon>Sphagnum</taxon>
    </lineage>
</organism>
<keyword evidence="2" id="KW-0812">Transmembrane</keyword>
<feature type="transmembrane region" description="Helical" evidence="2">
    <location>
        <begin position="346"/>
        <end position="367"/>
    </location>
</feature>
<keyword evidence="2" id="KW-1133">Transmembrane helix</keyword>
<keyword evidence="2" id="KW-0472">Membrane</keyword>
<dbReference type="PANTHER" id="PTHR33133">
    <property type="entry name" value="OS08G0107100 PROTEIN-RELATED"/>
    <property type="match status" value="1"/>
</dbReference>
<keyword evidence="4" id="KW-1185">Reference proteome</keyword>
<sequence length="398" mass="44247">MDRHHEVRKPGFGMVESVEVVESGSDGRGDVEEEEEGKEKVEMEEERGSVSANYLDDARYYPRRQETECHRWSGYSETLPSLQLLDVLQESTTLLRKHNGLLGALAAVVSVPLSAIVLSHVLLGFPFIQWLVREVEAMAQKNFHNFGNQIVFRRIAEILISNIVNIPFTAIFSPLLKAGVAYIVACTYGGKKPTATEIWEMLQKFWLRLMQTFAWSCSIFLLLAFVFAAILMYASSAGNTSSFVVTVGMAAAVIAAITLCIGFVFVSVLSSLAYVVTVLEGLHGAEALVKSLYYLTGKMHVALLLFLVTNVNGTLLDILFEFHIIASTDPSTENLLSKLWEAPLLVFMHSFVYLFDAIMMSVFYYICKSEDSENLESHHLAAEEDGSTELDSLVTTPI</sequence>
<dbReference type="PANTHER" id="PTHR33133:SF1">
    <property type="entry name" value="EXPRESSED PROTEIN-RELATED"/>
    <property type="match status" value="1"/>
</dbReference>
<feature type="compositionally biased region" description="Low complexity" evidence="1">
    <location>
        <begin position="15"/>
        <end position="24"/>
    </location>
</feature>
<dbReference type="Proteomes" id="UP001497512">
    <property type="component" value="Chromosome 1"/>
</dbReference>